<dbReference type="InterPro" id="IPR007837">
    <property type="entry name" value="DinB"/>
</dbReference>
<dbReference type="InterPro" id="IPR034660">
    <property type="entry name" value="DinB/YfiT-like"/>
</dbReference>
<dbReference type="PANTHER" id="PTHR37302:SF3">
    <property type="entry name" value="DAMAGE-INDUCIBLE PROTEIN DINB"/>
    <property type="match status" value="1"/>
</dbReference>
<gene>
    <name evidence="4" type="ORF">R5W23_003328</name>
</gene>
<evidence type="ECO:0000313" key="4">
    <source>
        <dbReference type="EMBL" id="MDY3561899.1"/>
    </source>
</evidence>
<dbReference type="InterPro" id="IPR024775">
    <property type="entry name" value="DinB-like"/>
</dbReference>
<evidence type="ECO:0000313" key="5">
    <source>
        <dbReference type="Proteomes" id="UP001272242"/>
    </source>
</evidence>
<keyword evidence="2" id="KW-0479">Metal-binding</keyword>
<evidence type="ECO:0000256" key="2">
    <source>
        <dbReference type="ARBA" id="ARBA00022723"/>
    </source>
</evidence>
<feature type="domain" description="DinB-like" evidence="3">
    <location>
        <begin position="46"/>
        <end position="140"/>
    </location>
</feature>
<organism evidence="4 5">
    <name type="scientific">Gemmata algarum</name>
    <dbReference type="NCBI Taxonomy" id="2975278"/>
    <lineage>
        <taxon>Bacteria</taxon>
        <taxon>Pseudomonadati</taxon>
        <taxon>Planctomycetota</taxon>
        <taxon>Planctomycetia</taxon>
        <taxon>Gemmatales</taxon>
        <taxon>Gemmataceae</taxon>
        <taxon>Gemmata</taxon>
    </lineage>
</organism>
<dbReference type="EMBL" id="JAXBLV010000202">
    <property type="protein sequence ID" value="MDY3561899.1"/>
    <property type="molecule type" value="Genomic_DNA"/>
</dbReference>
<accession>A0ABU5F7P9</accession>
<dbReference type="Pfam" id="PF12867">
    <property type="entry name" value="DinB_2"/>
    <property type="match status" value="1"/>
</dbReference>
<comment type="caution">
    <text evidence="4">The sequence shown here is derived from an EMBL/GenBank/DDBJ whole genome shotgun (WGS) entry which is preliminary data.</text>
</comment>
<dbReference type="RefSeq" id="WP_261190762.1">
    <property type="nucleotide sequence ID" value="NZ_JAXBLV010000202.1"/>
</dbReference>
<sequence>MTDAMADQYRRWFEYERDAHAKVLASLDTVPPDRRGGPEYQRAVSVLAHVLAARRVWLERLGVLPPGTATLFPDNAAFERLAAECRELEGHWTSFLAGLDAAALGRTFEYRSLDGGRFRNTIGDILAQLFGHSWYHRGQIAMLVRAAGGEPAVTDFIYWCREPVPGA</sequence>
<proteinExistence type="inferred from homology"/>
<comment type="similarity">
    <text evidence="1">Belongs to the DinB family.</text>
</comment>
<name>A0ABU5F7P9_9BACT</name>
<dbReference type="PANTHER" id="PTHR37302">
    <property type="entry name" value="SLR1116 PROTEIN"/>
    <property type="match status" value="1"/>
</dbReference>
<dbReference type="Gene3D" id="1.20.120.450">
    <property type="entry name" value="dinb family like domain"/>
    <property type="match status" value="1"/>
</dbReference>
<evidence type="ECO:0000259" key="3">
    <source>
        <dbReference type="Pfam" id="PF12867"/>
    </source>
</evidence>
<keyword evidence="5" id="KW-1185">Reference proteome</keyword>
<evidence type="ECO:0000256" key="1">
    <source>
        <dbReference type="ARBA" id="ARBA00008635"/>
    </source>
</evidence>
<protein>
    <submittedName>
        <fullName evidence="4">DinB family protein</fullName>
    </submittedName>
</protein>
<dbReference type="Proteomes" id="UP001272242">
    <property type="component" value="Unassembled WGS sequence"/>
</dbReference>
<reference evidence="5" key="1">
    <citation type="journal article" date="2023" name="Mar. Drugs">
        <title>Gemmata algarum, a Novel Planctomycete Isolated from an Algal Mat, Displays Antimicrobial Activity.</title>
        <authorList>
            <person name="Kumar G."/>
            <person name="Kallscheuer N."/>
            <person name="Kashif M."/>
            <person name="Ahamad S."/>
            <person name="Jagadeeshwari U."/>
            <person name="Pannikurungottu S."/>
            <person name="Haufschild T."/>
            <person name="Kabuu M."/>
            <person name="Sasikala C."/>
            <person name="Jogler C."/>
            <person name="Ramana C."/>
        </authorList>
    </citation>
    <scope>NUCLEOTIDE SEQUENCE [LARGE SCALE GENOMIC DNA]</scope>
    <source>
        <strain evidence="5">JC673</strain>
    </source>
</reference>
<dbReference type="SUPFAM" id="SSF109854">
    <property type="entry name" value="DinB/YfiT-like putative metalloenzymes"/>
    <property type="match status" value="1"/>
</dbReference>